<accession>A0A2K9VCA5</accession>
<dbReference type="RefSeq" id="YP_009798307.1">
    <property type="nucleotide sequence ID" value="NC_047925.1"/>
</dbReference>
<evidence type="ECO:0000313" key="1">
    <source>
        <dbReference type="EMBL" id="AUV59847.1"/>
    </source>
</evidence>
<dbReference type="KEGG" id="vg:54988757"/>
<keyword evidence="2" id="KW-1185">Reference proteome</keyword>
<dbReference type="Proteomes" id="UP000240437">
    <property type="component" value="Segment"/>
</dbReference>
<reference evidence="1 2" key="1">
    <citation type="submission" date="2018-01" db="EMBL/GenBank/DDBJ databases">
        <title>Lactobacillus phages that infect wine-derived L. plantarum strains.</title>
        <authorList>
            <person name="Kyrkou I."/>
            <person name="Hestbjerg Hansen L."/>
        </authorList>
    </citation>
    <scope>NUCLEOTIDE SEQUENCE [LARGE SCALE GENOMIC DNA]</scope>
</reference>
<organism evidence="1 2">
    <name type="scientific">Lactobacillus phage Nyseid</name>
    <dbReference type="NCBI Taxonomy" id="2079432"/>
    <lineage>
        <taxon>Viruses</taxon>
        <taxon>Duplodnaviria</taxon>
        <taxon>Heunggongvirae</taxon>
        <taxon>Uroviricota</taxon>
        <taxon>Caudoviricetes</taxon>
        <taxon>Tybeckvirinae</taxon>
        <taxon>Lenusvirus</taxon>
        <taxon>Lenusvirus nyseid</taxon>
    </lineage>
</organism>
<evidence type="ECO:0000313" key="2">
    <source>
        <dbReference type="Proteomes" id="UP000240437"/>
    </source>
</evidence>
<sequence>MIDKKSRFESIRDFLFHEKQGPEVFVLSVVNNSNVTNTVFKNYKLAHYEFAHTLGSYGASMYIDTDLSKEAISSDGTKIQLRTESLIGG</sequence>
<name>A0A2K9VCA5_9CAUD</name>
<dbReference type="GeneID" id="54988757"/>
<dbReference type="EMBL" id="MG765276">
    <property type="protein sequence ID" value="AUV59847.1"/>
    <property type="molecule type" value="Genomic_DNA"/>
</dbReference>
<proteinExistence type="predicted"/>
<protein>
    <submittedName>
        <fullName evidence="1">Uncharacterized protein</fullName>
    </submittedName>
</protein>